<reference evidence="2" key="1">
    <citation type="submission" date="2020-02" db="EMBL/GenBank/DDBJ databases">
        <authorList>
            <person name="Meier V. D."/>
        </authorList>
    </citation>
    <scope>NUCLEOTIDE SEQUENCE</scope>
    <source>
        <strain evidence="2">AVDCRST_MAG93</strain>
    </source>
</reference>
<feature type="compositionally biased region" description="Low complexity" evidence="1">
    <location>
        <begin position="36"/>
        <end position="57"/>
    </location>
</feature>
<protein>
    <submittedName>
        <fullName evidence="2">Mobile element protein</fullName>
    </submittedName>
</protein>
<sequence length="97" mass="10055">RPWPSYVASARSRPPAARPAGTGSTAAATDRPMPPSTAWSSCACAPTSPPSTTSSDAPPRERASPRSSVASNASWPARSLAISVARQTLNAQHQRCL</sequence>
<name>A0A6J4I4A2_9CHLR</name>
<feature type="non-terminal residue" evidence="2">
    <location>
        <position position="97"/>
    </location>
</feature>
<gene>
    <name evidence="2" type="ORF">AVDCRST_MAG93-1288</name>
</gene>
<feature type="compositionally biased region" description="Polar residues" evidence="1">
    <location>
        <begin position="65"/>
        <end position="74"/>
    </location>
</feature>
<accession>A0A6J4I4A2</accession>
<feature type="compositionally biased region" description="Low complexity" evidence="1">
    <location>
        <begin position="8"/>
        <end position="29"/>
    </location>
</feature>
<organism evidence="2">
    <name type="scientific">uncultured Chloroflexia bacterium</name>
    <dbReference type="NCBI Taxonomy" id="1672391"/>
    <lineage>
        <taxon>Bacteria</taxon>
        <taxon>Bacillati</taxon>
        <taxon>Chloroflexota</taxon>
        <taxon>Chloroflexia</taxon>
        <taxon>environmental samples</taxon>
    </lineage>
</organism>
<feature type="region of interest" description="Disordered" evidence="1">
    <location>
        <begin position="1"/>
        <end position="76"/>
    </location>
</feature>
<evidence type="ECO:0000313" key="2">
    <source>
        <dbReference type="EMBL" id="CAA9240066.1"/>
    </source>
</evidence>
<evidence type="ECO:0000256" key="1">
    <source>
        <dbReference type="SAM" id="MobiDB-lite"/>
    </source>
</evidence>
<dbReference type="EMBL" id="CADCTR010000434">
    <property type="protein sequence ID" value="CAA9240066.1"/>
    <property type="molecule type" value="Genomic_DNA"/>
</dbReference>
<proteinExistence type="predicted"/>
<feature type="non-terminal residue" evidence="2">
    <location>
        <position position="1"/>
    </location>
</feature>
<dbReference type="AlphaFoldDB" id="A0A6J4I4A2"/>